<name>A0A1B0BKR3_9MUSC</name>
<reference evidence="2" key="2">
    <citation type="submission" date="2020-05" db="UniProtKB">
        <authorList>
            <consortium name="EnsemblMetazoa"/>
        </authorList>
    </citation>
    <scope>IDENTIFICATION</scope>
    <source>
        <strain evidence="2">IAEA</strain>
    </source>
</reference>
<keyword evidence="1" id="KW-0812">Transmembrane</keyword>
<dbReference type="VEuPathDB" id="VectorBase:GPPI033232"/>
<keyword evidence="3" id="KW-1185">Reference proteome</keyword>
<protein>
    <submittedName>
        <fullName evidence="2">Uncharacterized protein</fullName>
    </submittedName>
</protein>
<keyword evidence="1" id="KW-0472">Membrane</keyword>
<dbReference type="EMBL" id="JXJN01015992">
    <property type="status" value="NOT_ANNOTATED_CDS"/>
    <property type="molecule type" value="Genomic_DNA"/>
</dbReference>
<reference evidence="3" key="1">
    <citation type="submission" date="2015-01" db="EMBL/GenBank/DDBJ databases">
        <authorList>
            <person name="Aksoy S."/>
            <person name="Warren W."/>
            <person name="Wilson R.K."/>
        </authorList>
    </citation>
    <scope>NUCLEOTIDE SEQUENCE [LARGE SCALE GENOMIC DNA]</scope>
    <source>
        <strain evidence="3">IAEA</strain>
    </source>
</reference>
<keyword evidence="1" id="KW-1133">Transmembrane helix</keyword>
<feature type="transmembrane region" description="Helical" evidence="1">
    <location>
        <begin position="105"/>
        <end position="122"/>
    </location>
</feature>
<evidence type="ECO:0000313" key="2">
    <source>
        <dbReference type="EnsemblMetazoa" id="GPPI033232-PA"/>
    </source>
</evidence>
<dbReference type="AlphaFoldDB" id="A0A1B0BKR3"/>
<dbReference type="EnsemblMetazoa" id="GPPI033232-RA">
    <property type="protein sequence ID" value="GPPI033232-PA"/>
    <property type="gene ID" value="GPPI033232"/>
</dbReference>
<evidence type="ECO:0000256" key="1">
    <source>
        <dbReference type="SAM" id="Phobius"/>
    </source>
</evidence>
<sequence>MKIHSLNKLHCAHRRPEYGYVSIEAYFPLVSPICSIVWALWWFQRIRGGRGEKPLIIHSPLGKKNYFYSIPSVHVSCPLLYKGFRVALQTQLRSNKDWNLRSKQIIVFLLAVALAFHMYLAISNITACSENKGNFNFKSACAWNRICATD</sequence>
<accession>A0A1B0BKR3</accession>
<proteinExistence type="predicted"/>
<evidence type="ECO:0000313" key="3">
    <source>
        <dbReference type="Proteomes" id="UP000092460"/>
    </source>
</evidence>
<organism evidence="2 3">
    <name type="scientific">Glossina palpalis gambiensis</name>
    <dbReference type="NCBI Taxonomy" id="67801"/>
    <lineage>
        <taxon>Eukaryota</taxon>
        <taxon>Metazoa</taxon>
        <taxon>Ecdysozoa</taxon>
        <taxon>Arthropoda</taxon>
        <taxon>Hexapoda</taxon>
        <taxon>Insecta</taxon>
        <taxon>Pterygota</taxon>
        <taxon>Neoptera</taxon>
        <taxon>Endopterygota</taxon>
        <taxon>Diptera</taxon>
        <taxon>Brachycera</taxon>
        <taxon>Muscomorpha</taxon>
        <taxon>Hippoboscoidea</taxon>
        <taxon>Glossinidae</taxon>
        <taxon>Glossina</taxon>
    </lineage>
</organism>
<feature type="transmembrane region" description="Helical" evidence="1">
    <location>
        <begin position="25"/>
        <end position="43"/>
    </location>
</feature>
<dbReference type="Proteomes" id="UP000092460">
    <property type="component" value="Unassembled WGS sequence"/>
</dbReference>